<dbReference type="EMBL" id="JADGIZ020000009">
    <property type="protein sequence ID" value="KAL2917704.1"/>
    <property type="molecule type" value="Genomic_DNA"/>
</dbReference>
<dbReference type="SUPFAM" id="SSF54236">
    <property type="entry name" value="Ubiquitin-like"/>
    <property type="match status" value="1"/>
</dbReference>
<organism evidence="2 3">
    <name type="scientific">Polyrhizophydium stewartii</name>
    <dbReference type="NCBI Taxonomy" id="2732419"/>
    <lineage>
        <taxon>Eukaryota</taxon>
        <taxon>Fungi</taxon>
        <taxon>Fungi incertae sedis</taxon>
        <taxon>Chytridiomycota</taxon>
        <taxon>Chytridiomycota incertae sedis</taxon>
        <taxon>Chytridiomycetes</taxon>
        <taxon>Rhizophydiales</taxon>
        <taxon>Rhizophydiales incertae sedis</taxon>
        <taxon>Polyrhizophydium</taxon>
    </lineage>
</organism>
<dbReference type="PROSITE" id="PS50053">
    <property type="entry name" value="UBIQUITIN_2"/>
    <property type="match status" value="1"/>
</dbReference>
<reference evidence="2 3" key="1">
    <citation type="submission" date="2023-09" db="EMBL/GenBank/DDBJ databases">
        <title>Pangenome analysis of Batrachochytrium dendrobatidis and related Chytrids.</title>
        <authorList>
            <person name="Yacoub M.N."/>
            <person name="Stajich J.E."/>
            <person name="James T.Y."/>
        </authorList>
    </citation>
    <scope>NUCLEOTIDE SEQUENCE [LARGE SCALE GENOMIC DNA]</scope>
    <source>
        <strain evidence="2 3">JEL0888</strain>
    </source>
</reference>
<gene>
    <name evidence="2" type="ORF">HK105_202577</name>
</gene>
<evidence type="ECO:0000313" key="3">
    <source>
        <dbReference type="Proteomes" id="UP001527925"/>
    </source>
</evidence>
<protein>
    <recommendedName>
        <fullName evidence="1">Ubiquitin-like domain-containing protein</fullName>
    </recommendedName>
</protein>
<keyword evidence="3" id="KW-1185">Reference proteome</keyword>
<dbReference type="InterPro" id="IPR000626">
    <property type="entry name" value="Ubiquitin-like_dom"/>
</dbReference>
<dbReference type="InterPro" id="IPR029071">
    <property type="entry name" value="Ubiquitin-like_domsf"/>
</dbReference>
<feature type="domain" description="Ubiquitin-like" evidence="1">
    <location>
        <begin position="1"/>
        <end position="83"/>
    </location>
</feature>
<comment type="caution">
    <text evidence="2">The sequence shown here is derived from an EMBL/GenBank/DDBJ whole genome shotgun (WGS) entry which is preliminary data.</text>
</comment>
<evidence type="ECO:0000259" key="1">
    <source>
        <dbReference type="PROSITE" id="PS50053"/>
    </source>
</evidence>
<dbReference type="Gene3D" id="3.10.20.90">
    <property type="entry name" value="Phosphatidylinositol 3-kinase Catalytic Subunit, Chain A, domain 1"/>
    <property type="match status" value="1"/>
</dbReference>
<evidence type="ECO:0000313" key="2">
    <source>
        <dbReference type="EMBL" id="KAL2917704.1"/>
    </source>
</evidence>
<proteinExistence type="predicted"/>
<sequence length="118" mass="13246">MLLLVKRHKTTYFVEASQHDTVQKLKARISHILNKEKEPKELRLFFRPPKQTGLTPLEDAAVLEQVGVVDYDTLFLVYWINDGADGKWETVDVPPFEPLHDDMDATAAGGVDKGKAAA</sequence>
<dbReference type="Proteomes" id="UP001527925">
    <property type="component" value="Unassembled WGS sequence"/>
</dbReference>
<name>A0ABR4NE20_9FUNG</name>
<dbReference type="CDD" id="cd17039">
    <property type="entry name" value="Ubl_ubiquitin_like"/>
    <property type="match status" value="1"/>
</dbReference>
<accession>A0ABR4NE20</accession>